<reference evidence="2 3" key="1">
    <citation type="submission" date="2018-11" db="EMBL/GenBank/DDBJ databases">
        <authorList>
            <consortium name="Pathogen Informatics"/>
        </authorList>
    </citation>
    <scope>NUCLEOTIDE SEQUENCE [LARGE SCALE GENOMIC DNA]</scope>
</reference>
<name>A0A3P7NGM5_DIBLA</name>
<keyword evidence="3" id="KW-1185">Reference proteome</keyword>
<feature type="compositionally biased region" description="Low complexity" evidence="1">
    <location>
        <begin position="64"/>
        <end position="74"/>
    </location>
</feature>
<dbReference type="Proteomes" id="UP000281553">
    <property type="component" value="Unassembled WGS sequence"/>
</dbReference>
<gene>
    <name evidence="2" type="ORF">DILT_LOCUS18629</name>
</gene>
<evidence type="ECO:0000313" key="2">
    <source>
        <dbReference type="EMBL" id="VDN41745.1"/>
    </source>
</evidence>
<accession>A0A3P7NGM5</accession>
<sequence length="74" mass="7346">MFLTDDLRRVARQAEEAADPSVKGPAPFGPTKYKPGIVGPQGERGPPGPPGPDGEMGPPGPAGPAGRAGDAGTD</sequence>
<evidence type="ECO:0000313" key="3">
    <source>
        <dbReference type="Proteomes" id="UP000281553"/>
    </source>
</evidence>
<dbReference type="Pfam" id="PF01391">
    <property type="entry name" value="Collagen"/>
    <property type="match status" value="1"/>
</dbReference>
<feature type="compositionally biased region" description="Pro residues" evidence="1">
    <location>
        <begin position="46"/>
        <end position="62"/>
    </location>
</feature>
<protein>
    <submittedName>
        <fullName evidence="2">Uncharacterized protein</fullName>
    </submittedName>
</protein>
<feature type="compositionally biased region" description="Basic and acidic residues" evidence="1">
    <location>
        <begin position="1"/>
        <end position="15"/>
    </location>
</feature>
<dbReference type="AlphaFoldDB" id="A0A3P7NGM5"/>
<proteinExistence type="predicted"/>
<organism evidence="2 3">
    <name type="scientific">Dibothriocephalus latus</name>
    <name type="common">Fish tapeworm</name>
    <name type="synonym">Diphyllobothrium latum</name>
    <dbReference type="NCBI Taxonomy" id="60516"/>
    <lineage>
        <taxon>Eukaryota</taxon>
        <taxon>Metazoa</taxon>
        <taxon>Spiralia</taxon>
        <taxon>Lophotrochozoa</taxon>
        <taxon>Platyhelminthes</taxon>
        <taxon>Cestoda</taxon>
        <taxon>Eucestoda</taxon>
        <taxon>Diphyllobothriidea</taxon>
        <taxon>Diphyllobothriidae</taxon>
        <taxon>Dibothriocephalus</taxon>
    </lineage>
</organism>
<dbReference type="EMBL" id="UYRU01102437">
    <property type="protein sequence ID" value="VDN41745.1"/>
    <property type="molecule type" value="Genomic_DNA"/>
</dbReference>
<feature type="non-terminal residue" evidence="2">
    <location>
        <position position="74"/>
    </location>
</feature>
<evidence type="ECO:0000256" key="1">
    <source>
        <dbReference type="SAM" id="MobiDB-lite"/>
    </source>
</evidence>
<dbReference type="InterPro" id="IPR008160">
    <property type="entry name" value="Collagen"/>
</dbReference>
<feature type="region of interest" description="Disordered" evidence="1">
    <location>
        <begin position="1"/>
        <end position="74"/>
    </location>
</feature>